<sequence length="251" mass="26967">MNAPDHRYYASFLTALLNGQSDDPGVAALLAQPAFAVYRNTVFKGCVDALLANYPAVHRLVGSPWMESAAQAFAREHLPQEASLICYGAGFADFLGTLEATRELPYLPGVATLDRCWTEAHLAADDTLLDVTALHTALAAGQDVRLVPHAASRWHHDPQHPVYTIWSINRSDADDTEIAPAWQGEGALLTRPHGQVQWQPLSAGAARFLDACRDGCGIASAAGQALAREPGLEIGTMLGQLIQADAFTSFH</sequence>
<dbReference type="EMBL" id="JAVRAA010000012">
    <property type="protein sequence ID" value="MDT0339179.1"/>
    <property type="molecule type" value="Genomic_DNA"/>
</dbReference>
<dbReference type="Pfam" id="PF09836">
    <property type="entry name" value="DUF2063"/>
    <property type="match status" value="1"/>
</dbReference>
<dbReference type="Gene3D" id="1.10.150.690">
    <property type="entry name" value="DUF2063"/>
    <property type="match status" value="1"/>
</dbReference>
<feature type="domain" description="Putative DNA-binding" evidence="1">
    <location>
        <begin position="10"/>
        <end position="95"/>
    </location>
</feature>
<dbReference type="InterPro" id="IPR044922">
    <property type="entry name" value="DUF2063_N_sf"/>
</dbReference>
<reference evidence="2" key="1">
    <citation type="submission" date="2023-02" db="EMBL/GenBank/DDBJ databases">
        <title>Description of Herbaspirillum huttiense subsp. nephrolepsisexaltata and Herbaspirillum huttiense subsp. lycopersicon.</title>
        <authorList>
            <person name="Poudel M."/>
            <person name="Sharma A."/>
            <person name="Goss E."/>
            <person name="Tapia J.H."/>
            <person name="Harmon C.M."/>
            <person name="Jones J.B."/>
        </authorList>
    </citation>
    <scope>NUCLEOTIDE SEQUENCE</scope>
    <source>
        <strain evidence="2">NC40101</strain>
    </source>
</reference>
<comment type="caution">
    <text evidence="2">The sequence shown here is derived from an EMBL/GenBank/DDBJ whole genome shotgun (WGS) entry which is preliminary data.</text>
</comment>
<organism evidence="2">
    <name type="scientific">Herbaspirillum huttiense subsp. nephrolepidis</name>
    <dbReference type="NCBI Taxonomy" id="3075126"/>
    <lineage>
        <taxon>Bacteria</taxon>
        <taxon>Pseudomonadati</taxon>
        <taxon>Pseudomonadota</taxon>
        <taxon>Betaproteobacteria</taxon>
        <taxon>Burkholderiales</taxon>
        <taxon>Oxalobacteraceae</taxon>
        <taxon>Herbaspirillum</taxon>
    </lineage>
</organism>
<dbReference type="AlphaFoldDB" id="A0AAE4GB27"/>
<dbReference type="InterPro" id="IPR018640">
    <property type="entry name" value="DUF2063"/>
</dbReference>
<dbReference type="RefSeq" id="WP_259432741.1">
    <property type="nucleotide sequence ID" value="NZ_JAVLSM010000002.1"/>
</dbReference>
<accession>A0AAE4GB27</accession>
<proteinExistence type="predicted"/>
<gene>
    <name evidence="2" type="ORF">RJN63_20250</name>
</gene>
<evidence type="ECO:0000259" key="1">
    <source>
        <dbReference type="Pfam" id="PF09836"/>
    </source>
</evidence>
<dbReference type="GO" id="GO:0003677">
    <property type="term" value="F:DNA binding"/>
    <property type="evidence" value="ECO:0007669"/>
    <property type="project" value="UniProtKB-KW"/>
</dbReference>
<evidence type="ECO:0000313" key="2">
    <source>
        <dbReference type="EMBL" id="MDT0339179.1"/>
    </source>
</evidence>
<protein>
    <submittedName>
        <fullName evidence="2">DNA-binding domain-containing protein</fullName>
    </submittedName>
</protein>
<keyword evidence="2" id="KW-0238">DNA-binding</keyword>
<name>A0AAE4GB27_9BURK</name>